<dbReference type="GO" id="GO:0004386">
    <property type="term" value="F:helicase activity"/>
    <property type="evidence" value="ECO:0007669"/>
    <property type="project" value="UniProtKB-KW"/>
</dbReference>
<keyword evidence="3" id="KW-0067">ATP-binding</keyword>
<dbReference type="Pfam" id="PF25029">
    <property type="entry name" value="MOM1"/>
    <property type="match status" value="1"/>
</dbReference>
<evidence type="ECO:0000313" key="3">
    <source>
        <dbReference type="EMBL" id="KAJ6775595.1"/>
    </source>
</evidence>
<feature type="region of interest" description="Disordered" evidence="1">
    <location>
        <begin position="146"/>
        <end position="182"/>
    </location>
</feature>
<organism evidence="3 4">
    <name type="scientific">Salix purpurea</name>
    <name type="common">Purple osier willow</name>
    <dbReference type="NCBI Taxonomy" id="77065"/>
    <lineage>
        <taxon>Eukaryota</taxon>
        <taxon>Viridiplantae</taxon>
        <taxon>Streptophyta</taxon>
        <taxon>Embryophyta</taxon>
        <taxon>Tracheophyta</taxon>
        <taxon>Spermatophyta</taxon>
        <taxon>Magnoliopsida</taxon>
        <taxon>eudicotyledons</taxon>
        <taxon>Gunneridae</taxon>
        <taxon>Pentapetalae</taxon>
        <taxon>rosids</taxon>
        <taxon>fabids</taxon>
        <taxon>Malpighiales</taxon>
        <taxon>Salicaceae</taxon>
        <taxon>Saliceae</taxon>
        <taxon>Salix</taxon>
    </lineage>
</organism>
<evidence type="ECO:0000256" key="1">
    <source>
        <dbReference type="SAM" id="MobiDB-lite"/>
    </source>
</evidence>
<evidence type="ECO:0000313" key="4">
    <source>
        <dbReference type="Proteomes" id="UP001151532"/>
    </source>
</evidence>
<gene>
    <name evidence="3" type="ORF">OIU79_018715</name>
</gene>
<dbReference type="AlphaFoldDB" id="A0A9Q0WXZ2"/>
<dbReference type="PANTHER" id="PTHR35116">
    <property type="entry name" value="HELICASE PROTEIN MOM1"/>
    <property type="match status" value="1"/>
</dbReference>
<reference evidence="3" key="2">
    <citation type="journal article" date="2023" name="Int. J. Mol. Sci.">
        <title>De Novo Assembly and Annotation of 11 Diverse Shrub Willow (Salix) Genomes Reveals Novel Gene Organization in Sex-Linked Regions.</title>
        <authorList>
            <person name="Hyden B."/>
            <person name="Feng K."/>
            <person name="Yates T.B."/>
            <person name="Jawdy S."/>
            <person name="Cereghino C."/>
            <person name="Smart L.B."/>
            <person name="Muchero W."/>
        </authorList>
    </citation>
    <scope>NUCLEOTIDE SEQUENCE</scope>
    <source>
        <tissue evidence="3">Shoot tip</tissue>
    </source>
</reference>
<proteinExistence type="predicted"/>
<dbReference type="GO" id="GO:0031507">
    <property type="term" value="P:heterochromatin formation"/>
    <property type="evidence" value="ECO:0007669"/>
    <property type="project" value="InterPro"/>
</dbReference>
<dbReference type="PANTHER" id="PTHR35116:SF2">
    <property type="entry name" value="ATP-DEPENDENT HELICASE FAMILY PROTEIN-RELATED"/>
    <property type="match status" value="1"/>
</dbReference>
<feature type="region of interest" description="Disordered" evidence="1">
    <location>
        <begin position="1"/>
        <end position="82"/>
    </location>
</feature>
<dbReference type="Proteomes" id="UP001151532">
    <property type="component" value="Chromosome 5"/>
</dbReference>
<reference evidence="3" key="1">
    <citation type="submission" date="2022-11" db="EMBL/GenBank/DDBJ databases">
        <authorList>
            <person name="Hyden B.L."/>
            <person name="Feng K."/>
            <person name="Yates T."/>
            <person name="Jawdy S."/>
            <person name="Smart L.B."/>
            <person name="Muchero W."/>
        </authorList>
    </citation>
    <scope>NUCLEOTIDE SEQUENCE</scope>
    <source>
        <tissue evidence="3">Shoot tip</tissue>
    </source>
</reference>
<keyword evidence="4" id="KW-1185">Reference proteome</keyword>
<keyword evidence="3" id="KW-0347">Helicase</keyword>
<protein>
    <submittedName>
        <fullName evidence="3">HELICASE PROTEIN MOM1</fullName>
    </submittedName>
</protein>
<sequence>MTPSPSSSRKSERIEKQTPPTIPPATRKSERLVEKQSLSTPSRRPERGKNQSSSSSPGSKKSGKSLGSSIAKEKHKKVGIKRMDARAYRELFKQNQKKAKLEGSQDLTVNKTPGVDNEAKSGYKVMSSKQKRSIDDLNFDVDSVDSCSERQRLKKRSKVTDNNTDSPSLKAALKGTSGAPVHKMSQVMPSSVDLNTTDENHVSNGTLLTSKLSQVLKADMVGCNEGMNLHDSEKSLHHFLKPEIAKLCEILQLPENVKVMVELFLEYVLNNHHVSSEPPSLLQAFQLSLVRTFFFLFFPSV</sequence>
<keyword evidence="3" id="KW-0378">Hydrolase</keyword>
<feature type="compositionally biased region" description="Low complexity" evidence="1">
    <location>
        <begin position="52"/>
        <end position="69"/>
    </location>
</feature>
<dbReference type="OrthoDB" id="885191at2759"/>
<evidence type="ECO:0000259" key="2">
    <source>
        <dbReference type="Pfam" id="PF25029"/>
    </source>
</evidence>
<feature type="domain" description="MOM1 alpha-helical" evidence="2">
    <location>
        <begin position="230"/>
        <end position="290"/>
    </location>
</feature>
<feature type="region of interest" description="Disordered" evidence="1">
    <location>
        <begin position="95"/>
        <end position="131"/>
    </location>
</feature>
<name>A0A9Q0WXZ2_SALPP</name>
<accession>A0A9Q0WXZ2</accession>
<dbReference type="InterPro" id="IPR056882">
    <property type="entry name" value="MOM1_dom"/>
</dbReference>
<dbReference type="EMBL" id="JAPFFK010000002">
    <property type="protein sequence ID" value="KAJ6775595.1"/>
    <property type="molecule type" value="Genomic_DNA"/>
</dbReference>
<dbReference type="InterPro" id="IPR039322">
    <property type="entry name" value="MOM1"/>
</dbReference>
<comment type="caution">
    <text evidence="3">The sequence shown here is derived from an EMBL/GenBank/DDBJ whole genome shotgun (WGS) entry which is preliminary data.</text>
</comment>
<keyword evidence="3" id="KW-0547">Nucleotide-binding</keyword>